<evidence type="ECO:0008006" key="5">
    <source>
        <dbReference type="Google" id="ProtNLM"/>
    </source>
</evidence>
<dbReference type="STRING" id="104259.A0A0F7VFP5"/>
<feature type="region of interest" description="Disordered" evidence="1">
    <location>
        <begin position="26"/>
        <end position="57"/>
    </location>
</feature>
<evidence type="ECO:0000313" key="3">
    <source>
        <dbReference type="EMBL" id="CEO61022.1"/>
    </source>
</evidence>
<feature type="transmembrane region" description="Helical" evidence="2">
    <location>
        <begin position="67"/>
        <end position="88"/>
    </location>
</feature>
<name>A0A0F7VFP5_PENBI</name>
<keyword evidence="4" id="KW-1185">Reference proteome</keyword>
<proteinExistence type="predicted"/>
<evidence type="ECO:0000313" key="4">
    <source>
        <dbReference type="Proteomes" id="UP000042958"/>
    </source>
</evidence>
<dbReference type="OrthoDB" id="5358884at2759"/>
<keyword evidence="2" id="KW-1133">Transmembrane helix</keyword>
<keyword evidence="2" id="KW-0812">Transmembrane</keyword>
<sequence length="265" mass="27180">MDGIEVAHSHHRPVIDGQGIEVVPDSEKEVSQNNDPIYVSGPNRPGDSAEDDLKNPNKTICGLKPTVFWTLLAIALLVVIGAAVGGGVGGTLANRHTSEPSTTNGSSSSTSSTFLTISTTSTTSTAATTKTASTTSSAPVTSGTTGVAANPCPGKNLTTVTGSDGSIFTLLCAVDWPRGEPASSGNGTVKDLTRTTRYTLQSCISDCVDWNKDNSNDSTCKGIIYTANLTAAYDGGQDGNCFLKNSVGVYYPNSNTSMAAGMLGA</sequence>
<gene>
    <name evidence="3" type="ORF">PMG11_05421</name>
</gene>
<accession>A0A0F7VFP5</accession>
<feature type="compositionally biased region" description="Low complexity" evidence="1">
    <location>
        <begin position="125"/>
        <end position="145"/>
    </location>
</feature>
<dbReference type="AlphaFoldDB" id="A0A0F7VFP5"/>
<dbReference type="EMBL" id="CDHK01000004">
    <property type="protein sequence ID" value="CEO61022.1"/>
    <property type="molecule type" value="Genomic_DNA"/>
</dbReference>
<dbReference type="Proteomes" id="UP000042958">
    <property type="component" value="Unassembled WGS sequence"/>
</dbReference>
<evidence type="ECO:0000256" key="2">
    <source>
        <dbReference type="SAM" id="Phobius"/>
    </source>
</evidence>
<evidence type="ECO:0000256" key="1">
    <source>
        <dbReference type="SAM" id="MobiDB-lite"/>
    </source>
</evidence>
<reference evidence="4" key="1">
    <citation type="journal article" date="2015" name="Genome Announc.">
        <title>Draft genome sequence of the fungus Penicillium brasilianum MG11.</title>
        <authorList>
            <person name="Horn F."/>
            <person name="Linde J."/>
            <person name="Mattern D.J."/>
            <person name="Walther G."/>
            <person name="Guthke R."/>
            <person name="Brakhage A.A."/>
            <person name="Valiante V."/>
        </authorList>
    </citation>
    <scope>NUCLEOTIDE SEQUENCE [LARGE SCALE GENOMIC DNA]</scope>
    <source>
        <strain evidence="4">MG11</strain>
    </source>
</reference>
<feature type="region of interest" description="Disordered" evidence="1">
    <location>
        <begin position="125"/>
        <end position="148"/>
    </location>
</feature>
<keyword evidence="2" id="KW-0472">Membrane</keyword>
<organism evidence="3 4">
    <name type="scientific">Penicillium brasilianum</name>
    <dbReference type="NCBI Taxonomy" id="104259"/>
    <lineage>
        <taxon>Eukaryota</taxon>
        <taxon>Fungi</taxon>
        <taxon>Dikarya</taxon>
        <taxon>Ascomycota</taxon>
        <taxon>Pezizomycotina</taxon>
        <taxon>Eurotiomycetes</taxon>
        <taxon>Eurotiomycetidae</taxon>
        <taxon>Eurotiales</taxon>
        <taxon>Aspergillaceae</taxon>
        <taxon>Penicillium</taxon>
    </lineage>
</organism>
<protein>
    <recommendedName>
        <fullName evidence="5">Apple domain-containing protein</fullName>
    </recommendedName>
</protein>